<reference evidence="2 3" key="1">
    <citation type="submission" date="2022-05" db="EMBL/GenBank/DDBJ databases">
        <authorList>
            <consortium name="Genoscope - CEA"/>
            <person name="William W."/>
        </authorList>
    </citation>
    <scope>NUCLEOTIDE SEQUENCE [LARGE SCALE GENOMIC DNA]</scope>
</reference>
<comment type="caution">
    <text evidence="2">The sequence shown here is derived from an EMBL/GenBank/DDBJ whole genome shotgun (WGS) entry which is preliminary data.</text>
</comment>
<proteinExistence type="predicted"/>
<gene>
    <name evidence="2" type="ORF">PLOB_00017925</name>
</gene>
<feature type="domain" description="PiggyBac transposable element-derived protein 4 C-terminal zinc-finger" evidence="1">
    <location>
        <begin position="54"/>
        <end position="97"/>
    </location>
</feature>
<dbReference type="EMBL" id="CALNXK010000021">
    <property type="protein sequence ID" value="CAH3108948.1"/>
    <property type="molecule type" value="Genomic_DNA"/>
</dbReference>
<dbReference type="InterPro" id="IPR032718">
    <property type="entry name" value="PGBD4_Znf_C"/>
</dbReference>
<evidence type="ECO:0000259" key="1">
    <source>
        <dbReference type="Pfam" id="PF13842"/>
    </source>
</evidence>
<evidence type="ECO:0000313" key="2">
    <source>
        <dbReference type="EMBL" id="CAH3108948.1"/>
    </source>
</evidence>
<dbReference type="Pfam" id="PF13842">
    <property type="entry name" value="zf-Tnp_2"/>
    <property type="match status" value="1"/>
</dbReference>
<sequence>MQLSMLNSFIVYQKDGVIAALIFETGADMEIPRKEHFVRLTERHFVSPVTETASKQKPQKRCRVCYKKKVRKDSHYHCPNRPSSPRLCYYPCFELYHTKVNYWV</sequence>
<accession>A0ABN8NGV6</accession>
<organism evidence="2 3">
    <name type="scientific">Porites lobata</name>
    <dbReference type="NCBI Taxonomy" id="104759"/>
    <lineage>
        <taxon>Eukaryota</taxon>
        <taxon>Metazoa</taxon>
        <taxon>Cnidaria</taxon>
        <taxon>Anthozoa</taxon>
        <taxon>Hexacorallia</taxon>
        <taxon>Scleractinia</taxon>
        <taxon>Fungiina</taxon>
        <taxon>Poritidae</taxon>
        <taxon>Porites</taxon>
    </lineage>
</organism>
<keyword evidence="3" id="KW-1185">Reference proteome</keyword>
<name>A0ABN8NGV6_9CNID</name>
<evidence type="ECO:0000313" key="3">
    <source>
        <dbReference type="Proteomes" id="UP001159405"/>
    </source>
</evidence>
<dbReference type="Proteomes" id="UP001159405">
    <property type="component" value="Unassembled WGS sequence"/>
</dbReference>
<protein>
    <recommendedName>
        <fullName evidence="1">PiggyBac transposable element-derived protein 4 C-terminal zinc-finger domain-containing protein</fullName>
    </recommendedName>
</protein>